<dbReference type="InterPro" id="IPR019514">
    <property type="entry name" value="Syndetin_C"/>
</dbReference>
<feature type="compositionally biased region" description="Acidic residues" evidence="1">
    <location>
        <begin position="503"/>
        <end position="536"/>
    </location>
</feature>
<feature type="compositionally biased region" description="Polar residues" evidence="1">
    <location>
        <begin position="93"/>
        <end position="102"/>
    </location>
</feature>
<evidence type="ECO:0000259" key="2">
    <source>
        <dbReference type="Pfam" id="PF10474"/>
    </source>
</evidence>
<feature type="region of interest" description="Disordered" evidence="1">
    <location>
        <begin position="59"/>
        <end position="159"/>
    </location>
</feature>
<dbReference type="Proteomes" id="UP001165065">
    <property type="component" value="Unassembled WGS sequence"/>
</dbReference>
<name>A0A9W7GE78_9STRA</name>
<feature type="region of interest" description="Disordered" evidence="1">
    <location>
        <begin position="1122"/>
        <end position="1208"/>
    </location>
</feature>
<dbReference type="AlphaFoldDB" id="A0A9W7GE78"/>
<protein>
    <recommendedName>
        <fullName evidence="2">Syndetin C-terminal domain-containing protein</fullName>
    </recommendedName>
</protein>
<dbReference type="GO" id="GO:0000149">
    <property type="term" value="F:SNARE binding"/>
    <property type="evidence" value="ECO:0007669"/>
    <property type="project" value="TreeGrafter"/>
</dbReference>
<accession>A0A9W7GE78</accession>
<feature type="compositionally biased region" description="Acidic residues" evidence="1">
    <location>
        <begin position="105"/>
        <end position="123"/>
    </location>
</feature>
<dbReference type="PANTHER" id="PTHR13258:SF0">
    <property type="entry name" value="SYNDETIN"/>
    <property type="match status" value="1"/>
</dbReference>
<dbReference type="GO" id="GO:0032456">
    <property type="term" value="P:endocytic recycling"/>
    <property type="evidence" value="ECO:0007669"/>
    <property type="project" value="InterPro"/>
</dbReference>
<dbReference type="GO" id="GO:0042147">
    <property type="term" value="P:retrograde transport, endosome to Golgi"/>
    <property type="evidence" value="ECO:0007669"/>
    <property type="project" value="InterPro"/>
</dbReference>
<feature type="compositionally biased region" description="Basic and acidic residues" evidence="1">
    <location>
        <begin position="1171"/>
        <end position="1189"/>
    </location>
</feature>
<organism evidence="3 4">
    <name type="scientific">Triparma columacea</name>
    <dbReference type="NCBI Taxonomy" id="722753"/>
    <lineage>
        <taxon>Eukaryota</taxon>
        <taxon>Sar</taxon>
        <taxon>Stramenopiles</taxon>
        <taxon>Ochrophyta</taxon>
        <taxon>Bolidophyceae</taxon>
        <taxon>Parmales</taxon>
        <taxon>Triparmaceae</taxon>
        <taxon>Triparma</taxon>
    </lineage>
</organism>
<dbReference type="OrthoDB" id="10263345at2759"/>
<sequence>MFGFTKKMAKAAVGFPTKSVDESFTLRLQSLSTTDTTLLSDNGKNLTTEQLRLKRVVKKAEEGGGLSDDSSEDESSGARFPNGYGDGYDGSSKETSGNTSGNPFADDDDDDDGDLGDASDDDSKDPSSPKPSTNPFDDDQAEKDEITRGRRISLPPGNTALNKFVRREENRKMVDVKPAAIDDEAVRQLIEQLPSRQWLEEDFDPLVETMKNLPWEDDIGDYLQQQIGQVDDLITRLHAHLIQAVSSHQETLLSFTEHLGELNMEFAECLVAENVGRRFLKGIGVTEDQKVVESASRRKRLVQVKSIIDEVVKVHSIVSHLTSPTPSWTLPEQVSAACDVLQFISSEGGMGLRCLDDVRRNKSEMFVDIRTRSVSGVVNVIVNGGENIEEYRSCVEGGIKAEIKGGLQGMDLGTRIVEKVRERLDEIFIDVLAGKVEGSIGDVVRNVKVKDWSSRYKAVVGEFTDVLHGWWCVDQLNRDFWGRTDWEWLHRDAGEKGNSGGFDDSDDDDDDDEEEDGDSDSTGEGSEGEEDNDGGDTSDIASAVQNALFSSKPPSPPKKPPKPARMFSENSNADAGNDPETRITSVKITLLSRTLRAARGEVWLHMQSLLTTAINEIKDGGEGIEKTDIRSILQCSKQMMSVVEEFCEGDTHDLKTAVSDLCRAYFKDVQAECIEVISDMLMNETWRFAEVGVRVRGRRGLVKLLNNQLRDQNKTKFKLKQKTLVNWIANGNPFDDEDEEEEDNDEHDGDNNEQPTTLSSLNSHLSSPAASWPGAENNEDDDSDAPRSSSSSAAPDFVTSFWATVSENWEDGSPSTTQTVLNGIVKVLARYIDIINVLPSITQDVVAGLTKLIDIYYLVVLSVAAGGQDIEKCWGDVGSAGTESAFHQKMSKMMHVNTEHGSDVAEICAPYGCDKDEYETAVNFVKRARKKVGDNVSSIQRFCASNGPVTFEGRIAALESTMFVAALIDTTKEKLPMMSDYRNELLKLTPQIIKLGNKVAAVDVVRGDVIVASVVAVGKGGGWEIEELEMESNGYVEDVLDHVAELWGELAGREGFLSERLLEIAWREIVGGVYASLLEGFGKIQGCSTEGRALMSMDLQSFASSIANNLLVDRVGRRSSLQRAPSEQLSAAGGDLELRESSSGREDGGNPFADSDEDSESPSPVNPFAPKVEEVAREDGKEEDGKEEEKMEEEDGRDDDDEFILREPPKVSPAKGKLWVDAYTKAWYYQEEDLLKWISQNKSNYRINQCISLVASGIGKGMKKKELKAIVSKIENFF</sequence>
<keyword evidence="4" id="KW-1185">Reference proteome</keyword>
<reference evidence="4" key="1">
    <citation type="journal article" date="2023" name="Commun. Biol.">
        <title>Genome analysis of Parmales, the sister group of diatoms, reveals the evolutionary specialization of diatoms from phago-mixotrophs to photoautotrophs.</title>
        <authorList>
            <person name="Ban H."/>
            <person name="Sato S."/>
            <person name="Yoshikawa S."/>
            <person name="Yamada K."/>
            <person name="Nakamura Y."/>
            <person name="Ichinomiya M."/>
            <person name="Sato N."/>
            <person name="Blanc-Mathieu R."/>
            <person name="Endo H."/>
            <person name="Kuwata A."/>
            <person name="Ogata H."/>
        </authorList>
    </citation>
    <scope>NUCLEOTIDE SEQUENCE [LARGE SCALE GENOMIC DNA]</scope>
</reference>
<dbReference type="GO" id="GO:0005829">
    <property type="term" value="C:cytosol"/>
    <property type="evidence" value="ECO:0007669"/>
    <property type="project" value="GOC"/>
</dbReference>
<feature type="compositionally biased region" description="Acidic residues" evidence="1">
    <location>
        <begin position="734"/>
        <end position="748"/>
    </location>
</feature>
<feature type="region of interest" description="Disordered" evidence="1">
    <location>
        <begin position="492"/>
        <end position="580"/>
    </location>
</feature>
<comment type="caution">
    <text evidence="3">The sequence shown here is derived from an EMBL/GenBank/DDBJ whole genome shotgun (WGS) entry which is preliminary data.</text>
</comment>
<feature type="compositionally biased region" description="Basic and acidic residues" evidence="1">
    <location>
        <begin position="1136"/>
        <end position="1148"/>
    </location>
</feature>
<dbReference type="EMBL" id="BRYA01001321">
    <property type="protein sequence ID" value="GMI41700.1"/>
    <property type="molecule type" value="Genomic_DNA"/>
</dbReference>
<feature type="region of interest" description="Disordered" evidence="1">
    <location>
        <begin position="730"/>
        <end position="794"/>
    </location>
</feature>
<dbReference type="Pfam" id="PF10474">
    <property type="entry name" value="Syndetin_C"/>
    <property type="match status" value="1"/>
</dbReference>
<feature type="compositionally biased region" description="Low complexity" evidence="1">
    <location>
        <begin position="752"/>
        <end position="771"/>
    </location>
</feature>
<feature type="compositionally biased region" description="Acidic residues" evidence="1">
    <location>
        <begin position="1190"/>
        <end position="1202"/>
    </location>
</feature>
<dbReference type="InterPro" id="IPR040047">
    <property type="entry name" value="VPS50"/>
</dbReference>
<proteinExistence type="predicted"/>
<evidence type="ECO:0000313" key="4">
    <source>
        <dbReference type="Proteomes" id="UP001165065"/>
    </source>
</evidence>
<dbReference type="GO" id="GO:1990745">
    <property type="term" value="C:EARP complex"/>
    <property type="evidence" value="ECO:0007669"/>
    <property type="project" value="InterPro"/>
</dbReference>
<evidence type="ECO:0000313" key="3">
    <source>
        <dbReference type="EMBL" id="GMI41700.1"/>
    </source>
</evidence>
<feature type="domain" description="Syndetin C-terminal" evidence="2">
    <location>
        <begin position="952"/>
        <end position="1107"/>
    </location>
</feature>
<gene>
    <name evidence="3" type="ORF">TrCOL_g3578</name>
</gene>
<evidence type="ECO:0000256" key="1">
    <source>
        <dbReference type="SAM" id="MobiDB-lite"/>
    </source>
</evidence>
<dbReference type="PANTHER" id="PTHR13258">
    <property type="entry name" value="SYNDETIN"/>
    <property type="match status" value="1"/>
</dbReference>